<dbReference type="PRINTS" id="PR00377">
    <property type="entry name" value="IMPHPHTASES"/>
</dbReference>
<feature type="binding site" evidence="1">
    <location>
        <position position="65"/>
    </location>
    <ligand>
        <name>Mg(2+)</name>
        <dbReference type="ChEBI" id="CHEBI:18420"/>
        <label>1</label>
        <note>catalytic</note>
    </ligand>
</feature>
<comment type="caution">
    <text evidence="2">The sequence shown here is derived from an EMBL/GenBank/DDBJ whole genome shotgun (WGS) entry which is preliminary data.</text>
</comment>
<feature type="binding site" evidence="1">
    <location>
        <position position="84"/>
    </location>
    <ligand>
        <name>Mg(2+)</name>
        <dbReference type="ChEBI" id="CHEBI:18420"/>
        <label>1</label>
        <note>catalytic</note>
    </ligand>
</feature>
<dbReference type="EMBL" id="MGAF01000026">
    <property type="protein sequence ID" value="OGK40706.1"/>
    <property type="molecule type" value="Genomic_DNA"/>
</dbReference>
<dbReference type="CDD" id="cd01637">
    <property type="entry name" value="IMPase_like"/>
    <property type="match status" value="1"/>
</dbReference>
<dbReference type="Proteomes" id="UP000179270">
    <property type="component" value="Unassembled WGS sequence"/>
</dbReference>
<comment type="cofactor">
    <cofactor evidence="1">
        <name>Mg(2+)</name>
        <dbReference type="ChEBI" id="CHEBI:18420"/>
    </cofactor>
</comment>
<feature type="binding site" evidence="1">
    <location>
        <position position="83"/>
    </location>
    <ligand>
        <name>Mg(2+)</name>
        <dbReference type="ChEBI" id="CHEBI:18420"/>
        <label>1</label>
        <note>catalytic</note>
    </ligand>
</feature>
<dbReference type="GO" id="GO:0046872">
    <property type="term" value="F:metal ion binding"/>
    <property type="evidence" value="ECO:0007669"/>
    <property type="project" value="UniProtKB-KW"/>
</dbReference>
<sequence>MQYQNFIIESLIEAAKIARENFGKVSGTTKKEDNNQVLTETDLTIGKLLVDKVKKEYPQHNIIDEETGVVDSNSDYTWIIDPIDGTSNFAASVPTYGIMIGLLENDAPILGGIAIPNFNEIYYGEKGKGTFCNGKKIHVTEEKNLLSVLVSYGIDGQQENPEATRKESEILEEIILNSRNLRSSNSCFDVGMVAKGNYGAYLNQNQKIWDNVPEQIIIEQAGGKVTDYFGNPLSYKSPLLNFKKNYTFCAASPVLHTAIQKIIQENR</sequence>
<feature type="binding site" evidence="1">
    <location>
        <position position="210"/>
    </location>
    <ligand>
        <name>Mg(2+)</name>
        <dbReference type="ChEBI" id="CHEBI:18420"/>
        <label>1</label>
        <note>catalytic</note>
    </ligand>
</feature>
<dbReference type="GO" id="GO:0007165">
    <property type="term" value="P:signal transduction"/>
    <property type="evidence" value="ECO:0007669"/>
    <property type="project" value="TreeGrafter"/>
</dbReference>
<organism evidence="2 3">
    <name type="scientific">Candidatus Roizmanbacteria bacterium RIFCSPLOWO2_01_FULL_35_13</name>
    <dbReference type="NCBI Taxonomy" id="1802055"/>
    <lineage>
        <taxon>Bacteria</taxon>
        <taxon>Candidatus Roizmaniibacteriota</taxon>
    </lineage>
</organism>
<feature type="binding site" evidence="1">
    <location>
        <position position="81"/>
    </location>
    <ligand>
        <name>Mg(2+)</name>
        <dbReference type="ChEBI" id="CHEBI:18420"/>
        <label>1</label>
        <note>catalytic</note>
    </ligand>
</feature>
<dbReference type="PANTHER" id="PTHR20854">
    <property type="entry name" value="INOSITOL MONOPHOSPHATASE"/>
    <property type="match status" value="1"/>
</dbReference>
<protein>
    <recommendedName>
        <fullName evidence="4">Inositol monophosphatase</fullName>
    </recommendedName>
</protein>
<proteinExistence type="predicted"/>
<reference evidence="2 3" key="1">
    <citation type="journal article" date="2016" name="Nat. Commun.">
        <title>Thousands of microbial genomes shed light on interconnected biogeochemical processes in an aquifer system.</title>
        <authorList>
            <person name="Anantharaman K."/>
            <person name="Brown C.T."/>
            <person name="Hug L.A."/>
            <person name="Sharon I."/>
            <person name="Castelle C.J."/>
            <person name="Probst A.J."/>
            <person name="Thomas B.C."/>
            <person name="Singh A."/>
            <person name="Wilkins M.J."/>
            <person name="Karaoz U."/>
            <person name="Brodie E.L."/>
            <person name="Williams K.H."/>
            <person name="Hubbard S.S."/>
            <person name="Banfield J.F."/>
        </authorList>
    </citation>
    <scope>NUCLEOTIDE SEQUENCE [LARGE SCALE GENOMIC DNA]</scope>
</reference>
<evidence type="ECO:0000313" key="3">
    <source>
        <dbReference type="Proteomes" id="UP000179270"/>
    </source>
</evidence>
<dbReference type="InterPro" id="IPR000760">
    <property type="entry name" value="Inositol_monophosphatase-like"/>
</dbReference>
<dbReference type="GO" id="GO:0008934">
    <property type="term" value="F:inositol monophosphate 1-phosphatase activity"/>
    <property type="evidence" value="ECO:0007669"/>
    <property type="project" value="TreeGrafter"/>
</dbReference>
<evidence type="ECO:0000313" key="2">
    <source>
        <dbReference type="EMBL" id="OGK40706.1"/>
    </source>
</evidence>
<keyword evidence="1" id="KW-0479">Metal-binding</keyword>
<evidence type="ECO:0000256" key="1">
    <source>
        <dbReference type="PIRSR" id="PIRSR600760-2"/>
    </source>
</evidence>
<dbReference type="Pfam" id="PF00459">
    <property type="entry name" value="Inositol_P"/>
    <property type="match status" value="1"/>
</dbReference>
<dbReference type="AlphaFoldDB" id="A0A1F7IBG5"/>
<evidence type="ECO:0008006" key="4">
    <source>
        <dbReference type="Google" id="ProtNLM"/>
    </source>
</evidence>
<dbReference type="Gene3D" id="3.40.190.80">
    <property type="match status" value="1"/>
</dbReference>
<dbReference type="GO" id="GO:0006020">
    <property type="term" value="P:inositol metabolic process"/>
    <property type="evidence" value="ECO:0007669"/>
    <property type="project" value="TreeGrafter"/>
</dbReference>
<name>A0A1F7IBG5_9BACT</name>
<keyword evidence="1" id="KW-0460">Magnesium</keyword>
<gene>
    <name evidence="2" type="ORF">A3A74_03755</name>
</gene>
<dbReference type="SUPFAM" id="SSF56655">
    <property type="entry name" value="Carbohydrate phosphatase"/>
    <property type="match status" value="1"/>
</dbReference>
<accession>A0A1F7IBG5</accession>
<dbReference type="PANTHER" id="PTHR20854:SF4">
    <property type="entry name" value="INOSITOL-1-MONOPHOSPHATASE-RELATED"/>
    <property type="match status" value="1"/>
</dbReference>
<dbReference type="Gene3D" id="3.30.540.10">
    <property type="entry name" value="Fructose-1,6-Bisphosphatase, subunit A, domain 1"/>
    <property type="match status" value="1"/>
</dbReference>
<dbReference type="STRING" id="1802055.A3A74_03755"/>